<dbReference type="STRING" id="224129.A0A1W4XU93"/>
<comment type="subcellular location">
    <subcellularLocation>
        <location evidence="1">Membrane</location>
        <topology evidence="1">Multi-pass membrane protein</topology>
    </subcellularLocation>
</comment>
<dbReference type="PROSITE" id="PS50850">
    <property type="entry name" value="MFS"/>
    <property type="match status" value="1"/>
</dbReference>
<feature type="transmembrane region" description="Helical" evidence="6">
    <location>
        <begin position="97"/>
        <end position="117"/>
    </location>
</feature>
<evidence type="ECO:0000313" key="8">
    <source>
        <dbReference type="Proteomes" id="UP000192223"/>
    </source>
</evidence>
<dbReference type="InParanoid" id="A0A1W4XU93"/>
<dbReference type="FunFam" id="1.20.1250.20:FF:000249">
    <property type="entry name" value="facilitated trehalose transporter Tret1"/>
    <property type="match status" value="1"/>
</dbReference>
<feature type="domain" description="Major facilitator superfamily (MFS) profile" evidence="7">
    <location>
        <begin position="55"/>
        <end position="496"/>
    </location>
</feature>
<dbReference type="RefSeq" id="XP_018336357.1">
    <property type="nucleotide sequence ID" value="XM_018480855.2"/>
</dbReference>
<dbReference type="SUPFAM" id="SSF103473">
    <property type="entry name" value="MFS general substrate transporter"/>
    <property type="match status" value="1"/>
</dbReference>
<dbReference type="InterPro" id="IPR003663">
    <property type="entry name" value="Sugar/inositol_transpt"/>
</dbReference>
<feature type="transmembrane region" description="Helical" evidence="6">
    <location>
        <begin position="472"/>
        <end position="492"/>
    </location>
</feature>
<dbReference type="InterPro" id="IPR020846">
    <property type="entry name" value="MFS_dom"/>
</dbReference>
<evidence type="ECO:0000256" key="3">
    <source>
        <dbReference type="ARBA" id="ARBA00022989"/>
    </source>
</evidence>
<dbReference type="GO" id="GO:0016020">
    <property type="term" value="C:membrane"/>
    <property type="evidence" value="ECO:0007669"/>
    <property type="project" value="UniProtKB-SubCell"/>
</dbReference>
<dbReference type="InterPro" id="IPR050549">
    <property type="entry name" value="MFS_Trehalose_Transporter"/>
</dbReference>
<dbReference type="GeneID" id="108744891"/>
<feature type="transmembrane region" description="Helical" evidence="6">
    <location>
        <begin position="55"/>
        <end position="77"/>
    </location>
</feature>
<accession>A0A1W4XU93</accession>
<evidence type="ECO:0000256" key="6">
    <source>
        <dbReference type="SAM" id="Phobius"/>
    </source>
</evidence>
<keyword evidence="4 6" id="KW-0472">Membrane</keyword>
<feature type="transmembrane region" description="Helical" evidence="6">
    <location>
        <begin position="129"/>
        <end position="145"/>
    </location>
</feature>
<dbReference type="KEGG" id="apln:108744891"/>
<dbReference type="InterPro" id="IPR036259">
    <property type="entry name" value="MFS_trans_sf"/>
</dbReference>
<reference evidence="9" key="1">
    <citation type="submission" date="2025-08" db="UniProtKB">
        <authorList>
            <consortium name="RefSeq"/>
        </authorList>
    </citation>
    <scope>IDENTIFICATION</scope>
    <source>
        <tissue evidence="9">Entire body</tissue>
    </source>
</reference>
<dbReference type="PANTHER" id="PTHR48021:SF24">
    <property type="entry name" value="MAJOR FACILITATOR SUPERFAMILY (MFS) PROFILE DOMAIN-CONTAINING PROTEIN"/>
    <property type="match status" value="1"/>
</dbReference>
<dbReference type="GO" id="GO:0022857">
    <property type="term" value="F:transmembrane transporter activity"/>
    <property type="evidence" value="ECO:0007669"/>
    <property type="project" value="InterPro"/>
</dbReference>
<keyword evidence="8" id="KW-1185">Reference proteome</keyword>
<name>A0A1W4XU93_AGRPL</name>
<gene>
    <name evidence="9" type="primary">LOC108744891</name>
</gene>
<keyword evidence="5" id="KW-0325">Glycoprotein</keyword>
<feature type="transmembrane region" description="Helical" evidence="6">
    <location>
        <begin position="151"/>
        <end position="172"/>
    </location>
</feature>
<dbReference type="Pfam" id="PF00083">
    <property type="entry name" value="Sugar_tr"/>
    <property type="match status" value="1"/>
</dbReference>
<dbReference type="OrthoDB" id="6612291at2759"/>
<dbReference type="Gene3D" id="1.20.1250.20">
    <property type="entry name" value="MFS general substrate transporter like domains"/>
    <property type="match status" value="1"/>
</dbReference>
<feature type="transmembrane region" description="Helical" evidence="6">
    <location>
        <begin position="372"/>
        <end position="392"/>
    </location>
</feature>
<feature type="transmembrane region" description="Helical" evidence="6">
    <location>
        <begin position="308"/>
        <end position="332"/>
    </location>
</feature>
<feature type="transmembrane region" description="Helical" evidence="6">
    <location>
        <begin position="344"/>
        <end position="365"/>
    </location>
</feature>
<keyword evidence="3 6" id="KW-1133">Transmembrane helix</keyword>
<feature type="transmembrane region" description="Helical" evidence="6">
    <location>
        <begin position="404"/>
        <end position="428"/>
    </location>
</feature>
<sequence length="554" mass="61871">MDPLGASCYSLHKIDPSTGPSYDRKRDENLTEVTASTKSLSFYDNKTFKSLLPQIFATLLASSFHITVGISLAYSAVLVPQLESPESNVKVTVTESSWIASCVALVVPLGSIGSGFLMDRIGRLNTIKLAAIPNSIGWAIIALATNAPMLLIGRLLTGFAGAVGTAPIIVYVTEIARPDMRGALLCTCPLCAALGMVITYLQGWISNWRIVAWSCIIYTIVPILCLWFIYESPVWLISKGKHERAKKSLEWFHKYQNKNPEQNFAHIQLSILQKEHKIKLEQEQQEKRRGGAAQMLKKFSRPTGYKPLIILLGLFFVQQFSGIYVTLFYAVTFFQAVGSDINPYMASVLIGAVRFLMSIVNTVLLKRFRKRILMMISCCGMAVCMFVSGLFTQRIHKGTTTHTWVPVVALLMYVVTSMIGLMAIPWTMTAEMFPLDIRGVAHSITIGIANVLMFAAVQSYRSLDVTLGGAHAVQYFYGVVCLTGLIYVYIFVPETYGKKLSEIEEYFNNNTIYLTHKLRVKNEAKKAKKQKNSKIREVIENNDNNEQCEKMIPA</sequence>
<evidence type="ECO:0000256" key="5">
    <source>
        <dbReference type="ARBA" id="ARBA00023180"/>
    </source>
</evidence>
<dbReference type="InterPro" id="IPR005828">
    <property type="entry name" value="MFS_sugar_transport-like"/>
</dbReference>
<evidence type="ECO:0000259" key="7">
    <source>
        <dbReference type="PROSITE" id="PS50850"/>
    </source>
</evidence>
<dbReference type="Proteomes" id="UP000192223">
    <property type="component" value="Unplaced"/>
</dbReference>
<dbReference type="PRINTS" id="PR00171">
    <property type="entry name" value="SUGRTRNSPORT"/>
</dbReference>
<protein>
    <submittedName>
        <fullName evidence="9">Facilitated trehalose transporter Tret1-2 homolog</fullName>
    </submittedName>
</protein>
<evidence type="ECO:0000256" key="4">
    <source>
        <dbReference type="ARBA" id="ARBA00023136"/>
    </source>
</evidence>
<feature type="transmembrane region" description="Helical" evidence="6">
    <location>
        <begin position="440"/>
        <end position="460"/>
    </location>
</feature>
<evidence type="ECO:0000256" key="1">
    <source>
        <dbReference type="ARBA" id="ARBA00004141"/>
    </source>
</evidence>
<proteinExistence type="predicted"/>
<keyword evidence="2 6" id="KW-0812">Transmembrane</keyword>
<evidence type="ECO:0000256" key="2">
    <source>
        <dbReference type="ARBA" id="ARBA00022692"/>
    </source>
</evidence>
<dbReference type="PANTHER" id="PTHR48021">
    <property type="match status" value="1"/>
</dbReference>
<feature type="transmembrane region" description="Helical" evidence="6">
    <location>
        <begin position="211"/>
        <end position="230"/>
    </location>
</feature>
<evidence type="ECO:0000313" key="9">
    <source>
        <dbReference type="RefSeq" id="XP_018336357.1"/>
    </source>
</evidence>
<feature type="transmembrane region" description="Helical" evidence="6">
    <location>
        <begin position="184"/>
        <end position="205"/>
    </location>
</feature>
<organism evidence="8 9">
    <name type="scientific">Agrilus planipennis</name>
    <name type="common">Emerald ash borer</name>
    <name type="synonym">Agrilus marcopoli</name>
    <dbReference type="NCBI Taxonomy" id="224129"/>
    <lineage>
        <taxon>Eukaryota</taxon>
        <taxon>Metazoa</taxon>
        <taxon>Ecdysozoa</taxon>
        <taxon>Arthropoda</taxon>
        <taxon>Hexapoda</taxon>
        <taxon>Insecta</taxon>
        <taxon>Pterygota</taxon>
        <taxon>Neoptera</taxon>
        <taxon>Endopterygota</taxon>
        <taxon>Coleoptera</taxon>
        <taxon>Polyphaga</taxon>
        <taxon>Elateriformia</taxon>
        <taxon>Buprestoidea</taxon>
        <taxon>Buprestidae</taxon>
        <taxon>Agrilinae</taxon>
        <taxon>Agrilus</taxon>
    </lineage>
</organism>
<dbReference type="AlphaFoldDB" id="A0A1W4XU93"/>